<evidence type="ECO:0000256" key="3">
    <source>
        <dbReference type="ARBA" id="ARBA00022840"/>
    </source>
</evidence>
<keyword evidence="2" id="KW-0547">Nucleotide-binding</keyword>
<dbReference type="SUPFAM" id="SSF52540">
    <property type="entry name" value="P-loop containing nucleoside triphosphate hydrolases"/>
    <property type="match status" value="2"/>
</dbReference>
<proteinExistence type="inferred from homology"/>
<dbReference type="EMBL" id="BNAO01000008">
    <property type="protein sequence ID" value="GHG74299.1"/>
    <property type="molecule type" value="Genomic_DNA"/>
</dbReference>
<evidence type="ECO:0000313" key="5">
    <source>
        <dbReference type="EMBL" id="GHG74299.1"/>
    </source>
</evidence>
<dbReference type="Pfam" id="PF00004">
    <property type="entry name" value="AAA"/>
    <property type="match status" value="2"/>
</dbReference>
<feature type="domain" description="AAA+ ATPase" evidence="4">
    <location>
        <begin position="475"/>
        <end position="604"/>
    </location>
</feature>
<name>A0ABQ3L0C8_9ALTE</name>
<gene>
    <name evidence="5" type="ORF">GCM10010919_27670</name>
</gene>
<dbReference type="SMART" id="SM00382">
    <property type="entry name" value="AAA"/>
    <property type="match status" value="2"/>
</dbReference>
<dbReference type="CDD" id="cd00009">
    <property type="entry name" value="AAA"/>
    <property type="match status" value="1"/>
</dbReference>
<reference evidence="6" key="1">
    <citation type="journal article" date="2019" name="Int. J. Syst. Evol. Microbiol.">
        <title>The Global Catalogue of Microorganisms (GCM) 10K type strain sequencing project: providing services to taxonomists for standard genome sequencing and annotation.</title>
        <authorList>
            <consortium name="The Broad Institute Genomics Platform"/>
            <consortium name="The Broad Institute Genome Sequencing Center for Infectious Disease"/>
            <person name="Wu L."/>
            <person name="Ma J."/>
        </authorList>
    </citation>
    <scope>NUCLEOTIDE SEQUENCE [LARGE SCALE GENOMIC DNA]</scope>
    <source>
        <strain evidence="6">CGMCC 1.7003</strain>
    </source>
</reference>
<evidence type="ECO:0000259" key="4">
    <source>
        <dbReference type="SMART" id="SM00382"/>
    </source>
</evidence>
<sequence>MEQIFLKGDQANTLVVNPIISTDLAIAVRWLINIQQHFCRYRCEKVLTGLGVPDELAFAIFTEEADLNYNAIINLLDTFIANRPPLALDKNIQVFGTKIGLTPIEIAVFRFVLIARNWVGIFNDVRNARYYSSSNDTYEILANCIGADLYDVELALHDKSSLALCGLVKQERGHTFIDHFRTMNVFGKLFSDNFNPQSLLEQFCTRISKPELNISDFDYLTEQMALASKLISAAINLKQRGCNILIYGLPGTGKTEIAKLLAYQNSQQVTGVSAGFEQEVYGAKSRLNALLMCQKIYGANAEHVVILDEADDVLPSQIGILLGNADAQKLAINTILETNNCPCIWICNSIRQFDAAQLRRFSQIIPVNVPPKKTRLKIAQRYLQNTGVSAAYIDELAADDNVTPAFLARLWANNTVLGEMPPLQKERYFDLILNPMLEAQTGRNRIKPAKKSIRPELYNSDYSVSKLTNYLTQAADLKLCIYGPPGTGKTSFAQYLADQLGRPLLQKKASELLGSYVGETERAIAKAFSQAQSDNAILLLDEVDTLIGHRNQAEQHWQKTMTNELLMQLDHYQGTLVCTTNFIEQIDAAALRRFDVKVQLSFLKPEQAKCLFGECVKAFGLPAPSSSLLARLEGMQLTPADFELVKKQMRFSPIEWVDVDIVLKALQRELSLRATNVRKIGFVY</sequence>
<accession>A0ABQ3L0C8</accession>
<dbReference type="InterPro" id="IPR050221">
    <property type="entry name" value="26S_Proteasome_ATPase"/>
</dbReference>
<dbReference type="InterPro" id="IPR027417">
    <property type="entry name" value="P-loop_NTPase"/>
</dbReference>
<feature type="domain" description="AAA+ ATPase" evidence="4">
    <location>
        <begin position="240"/>
        <end position="371"/>
    </location>
</feature>
<evidence type="ECO:0000256" key="1">
    <source>
        <dbReference type="ARBA" id="ARBA00006914"/>
    </source>
</evidence>
<keyword evidence="3" id="KW-0067">ATP-binding</keyword>
<comment type="similarity">
    <text evidence="1">Belongs to the AAA ATPase family.</text>
</comment>
<dbReference type="RefSeq" id="WP_189433627.1">
    <property type="nucleotide sequence ID" value="NZ_BNAO01000008.1"/>
</dbReference>
<dbReference type="InterPro" id="IPR003959">
    <property type="entry name" value="ATPase_AAA_core"/>
</dbReference>
<keyword evidence="6" id="KW-1185">Reference proteome</keyword>
<evidence type="ECO:0000313" key="6">
    <source>
        <dbReference type="Proteomes" id="UP000659697"/>
    </source>
</evidence>
<dbReference type="Proteomes" id="UP000659697">
    <property type="component" value="Unassembled WGS sequence"/>
</dbReference>
<dbReference type="InterPro" id="IPR003593">
    <property type="entry name" value="AAA+_ATPase"/>
</dbReference>
<comment type="caution">
    <text evidence="5">The sequence shown here is derived from an EMBL/GenBank/DDBJ whole genome shotgun (WGS) entry which is preliminary data.</text>
</comment>
<protein>
    <submittedName>
        <fullName evidence="5">ATPase</fullName>
    </submittedName>
</protein>
<evidence type="ECO:0000256" key="2">
    <source>
        <dbReference type="ARBA" id="ARBA00022741"/>
    </source>
</evidence>
<organism evidence="5 6">
    <name type="scientific">Alishewanella longhuensis</name>
    <dbReference type="NCBI Taxonomy" id="1091037"/>
    <lineage>
        <taxon>Bacteria</taxon>
        <taxon>Pseudomonadati</taxon>
        <taxon>Pseudomonadota</taxon>
        <taxon>Gammaproteobacteria</taxon>
        <taxon>Alteromonadales</taxon>
        <taxon>Alteromonadaceae</taxon>
        <taxon>Alishewanella</taxon>
    </lineage>
</organism>
<dbReference type="CDD" id="cd19481">
    <property type="entry name" value="RecA-like_protease"/>
    <property type="match status" value="1"/>
</dbReference>
<dbReference type="PANTHER" id="PTHR23073">
    <property type="entry name" value="26S PROTEASOME REGULATORY SUBUNIT"/>
    <property type="match status" value="1"/>
</dbReference>
<dbReference type="Gene3D" id="3.40.50.300">
    <property type="entry name" value="P-loop containing nucleotide triphosphate hydrolases"/>
    <property type="match status" value="2"/>
</dbReference>